<evidence type="ECO:0000313" key="2">
    <source>
        <dbReference type="EMBL" id="SOB90408.1"/>
    </source>
</evidence>
<dbReference type="OrthoDB" id="9803913at2"/>
<dbReference type="SMART" id="SM00465">
    <property type="entry name" value="GIYc"/>
    <property type="match status" value="1"/>
</dbReference>
<evidence type="ECO:0000313" key="3">
    <source>
        <dbReference type="Proteomes" id="UP000219636"/>
    </source>
</evidence>
<dbReference type="AlphaFoldDB" id="A0A285R9H3"/>
<accession>A0A285R9H3</accession>
<dbReference type="Pfam" id="PF01541">
    <property type="entry name" value="GIY-YIG"/>
    <property type="match status" value="1"/>
</dbReference>
<dbReference type="InterPro" id="IPR035901">
    <property type="entry name" value="GIY-YIG_endonuc_sf"/>
</dbReference>
<sequence length="134" mass="15613">MYKNHIKFITNDELPNTSGIYLLYDEKSDLAYIGSASNLRNRIANHRSNLIHQKHPNDMLQAMFNMGCLCVRILVTFPFLDKKRLKEAENLFIEASPAIFKNPLVNRYKSVPFHQSFVKLMDEDEWNDNNHIAG</sequence>
<dbReference type="EMBL" id="OBMQ01000001">
    <property type="protein sequence ID" value="SOB90408.1"/>
    <property type="molecule type" value="Genomic_DNA"/>
</dbReference>
<protein>
    <submittedName>
        <fullName evidence="2">GIY-YIG catalytic domain-containing protein</fullName>
    </submittedName>
</protein>
<proteinExistence type="predicted"/>
<dbReference type="Proteomes" id="UP000219636">
    <property type="component" value="Unassembled WGS sequence"/>
</dbReference>
<organism evidence="2 3">
    <name type="scientific">Ureibacillus xyleni</name>
    <dbReference type="NCBI Taxonomy" id="614648"/>
    <lineage>
        <taxon>Bacteria</taxon>
        <taxon>Bacillati</taxon>
        <taxon>Bacillota</taxon>
        <taxon>Bacilli</taxon>
        <taxon>Bacillales</taxon>
        <taxon>Caryophanaceae</taxon>
        <taxon>Ureibacillus</taxon>
    </lineage>
</organism>
<keyword evidence="3" id="KW-1185">Reference proteome</keyword>
<dbReference type="InterPro" id="IPR000305">
    <property type="entry name" value="GIY-YIG_endonuc"/>
</dbReference>
<dbReference type="PROSITE" id="PS50164">
    <property type="entry name" value="GIY_YIG"/>
    <property type="match status" value="1"/>
</dbReference>
<name>A0A285R9H3_9BACL</name>
<gene>
    <name evidence="2" type="ORF">SAMN05880501_101156</name>
</gene>
<dbReference type="SUPFAM" id="SSF82771">
    <property type="entry name" value="GIY-YIG endonuclease"/>
    <property type="match status" value="1"/>
</dbReference>
<dbReference type="RefSeq" id="WP_097071746.1">
    <property type="nucleotide sequence ID" value="NZ_OBMQ01000001.1"/>
</dbReference>
<dbReference type="Gene3D" id="3.40.1440.10">
    <property type="entry name" value="GIY-YIG endonuclease"/>
    <property type="match status" value="1"/>
</dbReference>
<feature type="domain" description="GIY-YIG" evidence="1">
    <location>
        <begin position="16"/>
        <end position="107"/>
    </location>
</feature>
<evidence type="ECO:0000259" key="1">
    <source>
        <dbReference type="PROSITE" id="PS50164"/>
    </source>
</evidence>
<reference evidence="3" key="1">
    <citation type="submission" date="2017-08" db="EMBL/GenBank/DDBJ databases">
        <authorList>
            <person name="Varghese N."/>
            <person name="Submissions S."/>
        </authorList>
    </citation>
    <scope>NUCLEOTIDE SEQUENCE [LARGE SCALE GENOMIC DNA]</scope>
    <source>
        <strain evidence="3">JC22</strain>
    </source>
</reference>